<evidence type="ECO:0000256" key="2">
    <source>
        <dbReference type="ARBA" id="ARBA00023043"/>
    </source>
</evidence>
<evidence type="ECO:0000313" key="4">
    <source>
        <dbReference type="EMBL" id="KAF4953807.1"/>
    </source>
</evidence>
<evidence type="ECO:0000313" key="5">
    <source>
        <dbReference type="Proteomes" id="UP000622797"/>
    </source>
</evidence>
<dbReference type="SUPFAM" id="SSF48403">
    <property type="entry name" value="Ankyrin repeat"/>
    <property type="match status" value="1"/>
</dbReference>
<dbReference type="PROSITE" id="PS50297">
    <property type="entry name" value="ANK_REP_REGION"/>
    <property type="match status" value="2"/>
</dbReference>
<dbReference type="SMART" id="SM00248">
    <property type="entry name" value="ANK"/>
    <property type="match status" value="3"/>
</dbReference>
<comment type="caution">
    <text evidence="4">The sequence shown here is derived from an EMBL/GenBank/DDBJ whole genome shotgun (WGS) entry which is preliminary data.</text>
</comment>
<accession>A0A8H4WXB3</accession>
<evidence type="ECO:0000256" key="1">
    <source>
        <dbReference type="ARBA" id="ARBA00022737"/>
    </source>
</evidence>
<reference evidence="4" key="1">
    <citation type="journal article" date="2020" name="BMC Genomics">
        <title>Correction to: Identification and distribution of gene clusters required for synthesis of sphingolipid metabolism inhibitors in diverse species of the filamentous fungus Fusarium.</title>
        <authorList>
            <person name="Kim H.S."/>
            <person name="Lohmar J.M."/>
            <person name="Busman M."/>
            <person name="Brown D.W."/>
            <person name="Naumann T.A."/>
            <person name="Divon H.H."/>
            <person name="Lysoe E."/>
            <person name="Uhlig S."/>
            <person name="Proctor R.H."/>
        </authorList>
    </citation>
    <scope>NUCLEOTIDE SEQUENCE</scope>
    <source>
        <strain evidence="4">NRRL 20472</strain>
    </source>
</reference>
<sequence>MFPIQLAAKYGLEEVVECLLSYGAEPNTLGREQTLADSVLFQAAGCETSTLALVTRFLQAGARIPTDMNHQTLLLDEALRHHVNLDYGIHQPDANVPLFLLRQIPHVQVTDNRWITLLSLGASRNVYCDVDLLLSRGVDINHANHHGSSALIMAASAENDTMIEKLLAAGAEIDKTFGHRLKALEMAVWKRYESTVRLLLSKGETISKL</sequence>
<dbReference type="Proteomes" id="UP000622797">
    <property type="component" value="Unassembled WGS sequence"/>
</dbReference>
<dbReference type="Pfam" id="PF12796">
    <property type="entry name" value="Ank_2"/>
    <property type="match status" value="1"/>
</dbReference>
<evidence type="ECO:0008006" key="6">
    <source>
        <dbReference type="Google" id="ProtNLM"/>
    </source>
</evidence>
<name>A0A8H4WXB3_9HYPO</name>
<dbReference type="EMBL" id="JABEXW010000834">
    <property type="protein sequence ID" value="KAF4953807.1"/>
    <property type="molecule type" value="Genomic_DNA"/>
</dbReference>
<keyword evidence="1" id="KW-0677">Repeat</keyword>
<proteinExistence type="predicted"/>
<reference evidence="4" key="2">
    <citation type="submission" date="2020-05" db="EMBL/GenBank/DDBJ databases">
        <authorList>
            <person name="Kim H.-S."/>
            <person name="Proctor R.H."/>
            <person name="Brown D.W."/>
        </authorList>
    </citation>
    <scope>NUCLEOTIDE SEQUENCE</scope>
    <source>
        <strain evidence="4">NRRL 20472</strain>
    </source>
</reference>
<dbReference type="OrthoDB" id="414816at2759"/>
<dbReference type="AlphaFoldDB" id="A0A8H4WXB3"/>
<protein>
    <recommendedName>
        <fullName evidence="6">Ankyrin repeat protein</fullName>
    </recommendedName>
</protein>
<organism evidence="4 5">
    <name type="scientific">Fusarium sarcochroum</name>
    <dbReference type="NCBI Taxonomy" id="1208366"/>
    <lineage>
        <taxon>Eukaryota</taxon>
        <taxon>Fungi</taxon>
        <taxon>Dikarya</taxon>
        <taxon>Ascomycota</taxon>
        <taxon>Pezizomycotina</taxon>
        <taxon>Sordariomycetes</taxon>
        <taxon>Hypocreomycetidae</taxon>
        <taxon>Hypocreales</taxon>
        <taxon>Nectriaceae</taxon>
        <taxon>Fusarium</taxon>
        <taxon>Fusarium lateritium species complex</taxon>
    </lineage>
</organism>
<dbReference type="PANTHER" id="PTHR24171">
    <property type="entry name" value="ANKYRIN REPEAT DOMAIN-CONTAINING PROTEIN 39-RELATED"/>
    <property type="match status" value="1"/>
</dbReference>
<feature type="repeat" description="ANK" evidence="3">
    <location>
        <begin position="146"/>
        <end position="174"/>
    </location>
</feature>
<keyword evidence="2 3" id="KW-0040">ANK repeat</keyword>
<dbReference type="Pfam" id="PF00023">
    <property type="entry name" value="Ank"/>
    <property type="match status" value="1"/>
</dbReference>
<evidence type="ECO:0000256" key="3">
    <source>
        <dbReference type="PROSITE-ProRule" id="PRU00023"/>
    </source>
</evidence>
<dbReference type="InterPro" id="IPR036770">
    <property type="entry name" value="Ankyrin_rpt-contain_sf"/>
</dbReference>
<dbReference type="PROSITE" id="PS50088">
    <property type="entry name" value="ANK_REPEAT"/>
    <property type="match status" value="2"/>
</dbReference>
<gene>
    <name evidence="4" type="ORF">FSARC_12306</name>
</gene>
<feature type="repeat" description="ANK" evidence="3">
    <location>
        <begin position="1"/>
        <end position="31"/>
    </location>
</feature>
<keyword evidence="5" id="KW-1185">Reference proteome</keyword>
<dbReference type="Gene3D" id="1.25.40.20">
    <property type="entry name" value="Ankyrin repeat-containing domain"/>
    <property type="match status" value="1"/>
</dbReference>
<dbReference type="InterPro" id="IPR002110">
    <property type="entry name" value="Ankyrin_rpt"/>
</dbReference>